<dbReference type="Proteomes" id="UP001153555">
    <property type="component" value="Unassembled WGS sequence"/>
</dbReference>
<name>A0A9N7NHG0_STRHE</name>
<dbReference type="PANTHER" id="PTHR33116">
    <property type="entry name" value="REVERSE TRANSCRIPTASE ZINC-BINDING DOMAIN-CONTAINING PROTEIN-RELATED-RELATED"/>
    <property type="match status" value="1"/>
</dbReference>
<evidence type="ECO:0000313" key="3">
    <source>
        <dbReference type="Proteomes" id="UP001153555"/>
    </source>
</evidence>
<dbReference type="InterPro" id="IPR000477">
    <property type="entry name" value="RT_dom"/>
</dbReference>
<feature type="non-terminal residue" evidence="2">
    <location>
        <position position="1"/>
    </location>
</feature>
<reference evidence="2" key="1">
    <citation type="submission" date="2019-12" db="EMBL/GenBank/DDBJ databases">
        <authorList>
            <person name="Scholes J."/>
        </authorList>
    </citation>
    <scope>NUCLEOTIDE SEQUENCE</scope>
</reference>
<dbReference type="OrthoDB" id="1936608at2759"/>
<proteinExistence type="predicted"/>
<comment type="caution">
    <text evidence="2">The sequence shown here is derived from an EMBL/GenBank/DDBJ whole genome shotgun (WGS) entry which is preliminary data.</text>
</comment>
<feature type="domain" description="Reverse transcriptase" evidence="1">
    <location>
        <begin position="1"/>
        <end position="120"/>
    </location>
</feature>
<dbReference type="AlphaFoldDB" id="A0A9N7NHG0"/>
<accession>A0A9N7NHG0</accession>
<dbReference type="PANTHER" id="PTHR33116:SF86">
    <property type="entry name" value="REVERSE TRANSCRIPTASE DOMAIN-CONTAINING PROTEIN"/>
    <property type="match status" value="1"/>
</dbReference>
<protein>
    <submittedName>
        <fullName evidence="2">Uncharacterized mitochondrial protein AtMg01250</fullName>
    </submittedName>
</protein>
<dbReference type="PROSITE" id="PS50878">
    <property type="entry name" value="RT_POL"/>
    <property type="match status" value="1"/>
</dbReference>
<organism evidence="2 3">
    <name type="scientific">Striga hermonthica</name>
    <name type="common">Purple witchweed</name>
    <name type="synonym">Buchnera hermonthica</name>
    <dbReference type="NCBI Taxonomy" id="68872"/>
    <lineage>
        <taxon>Eukaryota</taxon>
        <taxon>Viridiplantae</taxon>
        <taxon>Streptophyta</taxon>
        <taxon>Embryophyta</taxon>
        <taxon>Tracheophyta</taxon>
        <taxon>Spermatophyta</taxon>
        <taxon>Magnoliopsida</taxon>
        <taxon>eudicotyledons</taxon>
        <taxon>Gunneridae</taxon>
        <taxon>Pentapetalae</taxon>
        <taxon>asterids</taxon>
        <taxon>lamiids</taxon>
        <taxon>Lamiales</taxon>
        <taxon>Orobanchaceae</taxon>
        <taxon>Buchnereae</taxon>
        <taxon>Striga</taxon>
    </lineage>
</organism>
<evidence type="ECO:0000259" key="1">
    <source>
        <dbReference type="PROSITE" id="PS50878"/>
    </source>
</evidence>
<evidence type="ECO:0000313" key="2">
    <source>
        <dbReference type="EMBL" id="CAA0828836.1"/>
    </source>
</evidence>
<sequence>GDPLSPYLFLIVTELLTALVQHSISSGMLKGLKLSINGPVLSHILFADDSLFFLKAGTDQAGFLMSILEKYKLFTGQTVNLQKSAVFFSRNTSDHLKRSICNALNNIVSHRSTKYLGLPLGIGRSKKQVFDYVLNSVKSKITSWKSQMLSSSGKEVLIKSIIQALP</sequence>
<gene>
    <name evidence="2" type="ORF">SHERM_24531</name>
</gene>
<keyword evidence="3" id="KW-1185">Reference proteome</keyword>
<feature type="non-terminal residue" evidence="2">
    <location>
        <position position="166"/>
    </location>
</feature>
<dbReference type="EMBL" id="CACSLK010027752">
    <property type="protein sequence ID" value="CAA0828836.1"/>
    <property type="molecule type" value="Genomic_DNA"/>
</dbReference>